<dbReference type="RefSeq" id="WP_131238541.1">
    <property type="nucleotide sequence ID" value="NZ_SJTH01000057.1"/>
</dbReference>
<comment type="caution">
    <text evidence="1">The sequence shown here is derived from an EMBL/GenBank/DDBJ whole genome shotgun (WGS) entry which is preliminary data.</text>
</comment>
<name>A0A4V2NTT4_9BACI</name>
<dbReference type="InterPro" id="IPR006450">
    <property type="entry name" value="Phage_HK97_gp6-like"/>
</dbReference>
<dbReference type="OrthoDB" id="2889166at2"/>
<evidence type="ECO:0000313" key="2">
    <source>
        <dbReference type="Proteomes" id="UP000293846"/>
    </source>
</evidence>
<dbReference type="EMBL" id="SJTH01000057">
    <property type="protein sequence ID" value="TCJ01580.1"/>
    <property type="molecule type" value="Genomic_DNA"/>
</dbReference>
<evidence type="ECO:0000313" key="1">
    <source>
        <dbReference type="EMBL" id="TCJ01580.1"/>
    </source>
</evidence>
<accession>A0A4V2NTT4</accession>
<dbReference type="AlphaFoldDB" id="A0A4V2NTT4"/>
<protein>
    <submittedName>
        <fullName evidence="1">DNA-packaging protein</fullName>
    </submittedName>
</protein>
<dbReference type="NCBIfam" id="TIGR01560">
    <property type="entry name" value="put_DNA_pack"/>
    <property type="match status" value="1"/>
</dbReference>
<dbReference type="Proteomes" id="UP000293846">
    <property type="component" value="Unassembled WGS sequence"/>
</dbReference>
<keyword evidence="2" id="KW-1185">Reference proteome</keyword>
<dbReference type="InterPro" id="IPR056951">
    <property type="entry name" value="Phage_connect_2"/>
</dbReference>
<dbReference type="Pfam" id="PF24829">
    <property type="entry name" value="Phage_connect_2"/>
    <property type="match status" value="1"/>
</dbReference>
<sequence length="97" mass="10942">MLTVVKQALRIKHNALDGEIEDLIETARQDLKLSGISSVKADAIEDVDPLIKRAIIIYCKSQFNPDNVTAERFQNSYDLLKNHLSLAGDYKEVNINE</sequence>
<proteinExistence type="predicted"/>
<gene>
    <name evidence="1" type="ORF">E0Y62_23395</name>
</gene>
<dbReference type="CDD" id="cd08054">
    <property type="entry name" value="gp6"/>
    <property type="match status" value="1"/>
</dbReference>
<reference evidence="1 2" key="1">
    <citation type="submission" date="2019-03" db="EMBL/GenBank/DDBJ databases">
        <authorList>
            <person name="Jensen L."/>
            <person name="Storgaard J."/>
            <person name="Sulaj E."/>
            <person name="Schramm A."/>
            <person name="Marshall I.P.G."/>
        </authorList>
    </citation>
    <scope>NUCLEOTIDE SEQUENCE [LARGE SCALE GENOMIC DNA]</scope>
    <source>
        <strain evidence="1 2">2017H2G3</strain>
    </source>
</reference>
<organism evidence="1 2">
    <name type="scientific">Cytobacillus praedii</name>
    <dbReference type="NCBI Taxonomy" id="1742358"/>
    <lineage>
        <taxon>Bacteria</taxon>
        <taxon>Bacillati</taxon>
        <taxon>Bacillota</taxon>
        <taxon>Bacilli</taxon>
        <taxon>Bacillales</taxon>
        <taxon>Bacillaceae</taxon>
        <taxon>Cytobacillus</taxon>
    </lineage>
</organism>